<organism evidence="3 4">
    <name type="scientific">Clostridium argentinense CDC 2741</name>
    <dbReference type="NCBI Taxonomy" id="1418104"/>
    <lineage>
        <taxon>Bacteria</taxon>
        <taxon>Bacillati</taxon>
        <taxon>Bacillota</taxon>
        <taxon>Clostridia</taxon>
        <taxon>Eubacteriales</taxon>
        <taxon>Clostridiaceae</taxon>
        <taxon>Clostridium</taxon>
    </lineage>
</organism>
<name>A0A0C1U0I1_9CLOT</name>
<accession>A0A0C1U0I1</accession>
<feature type="domain" description="Peptidoglycan binding-like" evidence="2">
    <location>
        <begin position="77"/>
        <end position="129"/>
    </location>
</feature>
<feature type="chain" id="PRO_5002157374" evidence="1">
    <location>
        <begin position="25"/>
        <end position="140"/>
    </location>
</feature>
<evidence type="ECO:0000313" key="3">
    <source>
        <dbReference type="EMBL" id="KIE45018.1"/>
    </source>
</evidence>
<dbReference type="STRING" id="29341.RSJ17_18355"/>
<evidence type="ECO:0000256" key="1">
    <source>
        <dbReference type="SAM" id="SignalP"/>
    </source>
</evidence>
<keyword evidence="4" id="KW-1185">Reference proteome</keyword>
<dbReference type="InterPro" id="IPR036366">
    <property type="entry name" value="PGBDSf"/>
</dbReference>
<dbReference type="InterPro" id="IPR002477">
    <property type="entry name" value="Peptidoglycan-bd-like"/>
</dbReference>
<dbReference type="OrthoDB" id="9785345at2"/>
<dbReference type="SUPFAM" id="SSF47090">
    <property type="entry name" value="PGBD-like"/>
    <property type="match status" value="1"/>
</dbReference>
<protein>
    <submittedName>
        <fullName evidence="3">Putative peptidoglycan binding domain protein</fullName>
    </submittedName>
</protein>
<dbReference type="AlphaFoldDB" id="A0A0C1U0I1"/>
<keyword evidence="1" id="KW-0732">Signal</keyword>
<dbReference type="EMBL" id="AYSO01000020">
    <property type="protein sequence ID" value="KIE45018.1"/>
    <property type="molecule type" value="Genomic_DNA"/>
</dbReference>
<dbReference type="InterPro" id="IPR036365">
    <property type="entry name" value="PGBD-like_sf"/>
</dbReference>
<dbReference type="Proteomes" id="UP000031366">
    <property type="component" value="Unassembled WGS sequence"/>
</dbReference>
<gene>
    <name evidence="3" type="ORF">U732_174</name>
</gene>
<dbReference type="RefSeq" id="WP_052268248.1">
    <property type="nucleotide sequence ID" value="NZ_AYSO01000020.1"/>
</dbReference>
<evidence type="ECO:0000313" key="4">
    <source>
        <dbReference type="Proteomes" id="UP000031366"/>
    </source>
</evidence>
<reference evidence="3 4" key="1">
    <citation type="journal article" date="2015" name="Infect. Genet. Evol.">
        <title>Genomic sequences of six botulinum neurotoxin-producing strains representing three clostridial species illustrate the mobility and diversity of botulinum neurotoxin genes.</title>
        <authorList>
            <person name="Smith T.J."/>
            <person name="Hill K.K."/>
            <person name="Xie G."/>
            <person name="Foley B.T."/>
            <person name="Williamson C.H."/>
            <person name="Foster J.T."/>
            <person name="Johnson S.L."/>
            <person name="Chertkov O."/>
            <person name="Teshima H."/>
            <person name="Gibbons H.S."/>
            <person name="Johnsky L.A."/>
            <person name="Karavis M.A."/>
            <person name="Smith L.A."/>
        </authorList>
    </citation>
    <scope>NUCLEOTIDE SEQUENCE [LARGE SCALE GENOMIC DNA]</scope>
    <source>
        <strain evidence="3 4">CDC 2741</strain>
    </source>
</reference>
<feature type="signal peptide" evidence="1">
    <location>
        <begin position="1"/>
        <end position="24"/>
    </location>
</feature>
<dbReference type="Gene3D" id="1.10.101.10">
    <property type="entry name" value="PGBD-like superfamily/PGBD"/>
    <property type="match status" value="1"/>
</dbReference>
<proteinExistence type="predicted"/>
<comment type="caution">
    <text evidence="3">The sequence shown here is derived from an EMBL/GenBank/DDBJ whole genome shotgun (WGS) entry which is preliminary data.</text>
</comment>
<evidence type="ECO:0000259" key="2">
    <source>
        <dbReference type="Pfam" id="PF01471"/>
    </source>
</evidence>
<dbReference type="Pfam" id="PF01471">
    <property type="entry name" value="PG_binding_1"/>
    <property type="match status" value="1"/>
</dbReference>
<sequence>MKKYAILALTAVMATSILTVSAKASPDQYYGIVEGGCVLGSEFSNDYCRMEPKNEGFIPFYLRTCRPGDVDTFVTRDVQHLQCLLTTMGYKNLDEVGVFGPKTEEAVKDFQAKYGLDVNGIVAPETWEIIRDVSINELIN</sequence>